<gene>
    <name evidence="1" type="ORF">G3I71_02290</name>
</gene>
<evidence type="ECO:0000313" key="1">
    <source>
        <dbReference type="EMBL" id="NEC84718.1"/>
    </source>
</evidence>
<dbReference type="InterPro" id="IPR040871">
    <property type="entry name" value="HopA1"/>
</dbReference>
<organism evidence="1">
    <name type="scientific">Streptomyces sp. SID12501</name>
    <dbReference type="NCBI Taxonomy" id="2706042"/>
    <lineage>
        <taxon>Bacteria</taxon>
        <taxon>Bacillati</taxon>
        <taxon>Actinomycetota</taxon>
        <taxon>Actinomycetes</taxon>
        <taxon>Kitasatosporales</taxon>
        <taxon>Streptomycetaceae</taxon>
        <taxon>Streptomyces</taxon>
    </lineage>
</organism>
<comment type="caution">
    <text evidence="1">The sequence shown here is derived from an EMBL/GenBank/DDBJ whole genome shotgun (WGS) entry which is preliminary data.</text>
</comment>
<name>A0A6B3BHN5_9ACTN</name>
<dbReference type="EMBL" id="JAAGLU010000002">
    <property type="protein sequence ID" value="NEC84718.1"/>
    <property type="molecule type" value="Genomic_DNA"/>
</dbReference>
<dbReference type="RefSeq" id="WP_164312175.1">
    <property type="nucleotide sequence ID" value="NZ_JAAGLU010000002.1"/>
</dbReference>
<reference evidence="1" key="1">
    <citation type="submission" date="2020-01" db="EMBL/GenBank/DDBJ databases">
        <title>Insect and environment-associated Actinomycetes.</title>
        <authorList>
            <person name="Currrie C."/>
            <person name="Chevrette M."/>
            <person name="Carlson C."/>
            <person name="Stubbendieck R."/>
            <person name="Wendt-Pienkowski E."/>
        </authorList>
    </citation>
    <scope>NUCLEOTIDE SEQUENCE</scope>
    <source>
        <strain evidence="1">SID12501</strain>
    </source>
</reference>
<dbReference type="Pfam" id="PF17914">
    <property type="entry name" value="HopA1"/>
    <property type="match status" value="1"/>
</dbReference>
<protein>
    <submittedName>
        <fullName evidence="1">Uncharacterized protein</fullName>
    </submittedName>
</protein>
<sequence>MSEGGNRAETGGESYESGSPQALVSKLASVLYQTLHTGRSAALESTPRTWRDAAFDERLHRVLEGRTVTRGASVLHTGEGPEGQSVVVLDGVRVAVPSSSLRESAGGDAEVVLPAARPGLSPGFFFASSQTTAGAGATLRLYAHLADPDAAPQVWSAAVDFLDGARTPWRAKISSSLLLYPRTDALVIYLPRPGWKKAQACAEHLQATGLLAPGTSPFAGPLTESVGCAFEPDDQRPSRRGMSFGQHRTHVMAEALVRHATLPAGATESREECLTAAFIDAGIDPAEPARNLSSPLVDFLHTF</sequence>
<proteinExistence type="predicted"/>
<dbReference type="AlphaFoldDB" id="A0A6B3BHN5"/>
<accession>A0A6B3BHN5</accession>